<dbReference type="GO" id="GO:0016887">
    <property type="term" value="F:ATP hydrolysis activity"/>
    <property type="evidence" value="ECO:0007669"/>
    <property type="project" value="InterPro"/>
</dbReference>
<evidence type="ECO:0000256" key="1">
    <source>
        <dbReference type="ARBA" id="ARBA00022448"/>
    </source>
</evidence>
<evidence type="ECO:0000313" key="5">
    <source>
        <dbReference type="EMBL" id="MVA98694.1"/>
    </source>
</evidence>
<dbReference type="EMBL" id="WPHG01000003">
    <property type="protein sequence ID" value="MVA98694.1"/>
    <property type="molecule type" value="Genomic_DNA"/>
</dbReference>
<keyword evidence="2" id="KW-0547">Nucleotide-binding</keyword>
<dbReference type="SMART" id="SM00382">
    <property type="entry name" value="AAA"/>
    <property type="match status" value="1"/>
</dbReference>
<name>A0A844QJB8_9HYPH</name>
<sequence length="240" mass="26580">MIVETSDLWRTFGGVAAVAGVNFKLEPGELRCLIGSNGAGKSTFFKLLTGQLRPSKGHISILGRQTTTSQPFEISRLGVGIKTQVPNLFEGLSVRENLHLAARRTHAGKATRLAAEAMLEDIELADRAGAPVRELSHGQRQWVELGMVLVSEPKLVLLDEPAAGMTQAEVERTAMLLQRMRKDRAFIIVEHDMHFVRNIAERVTVFHRGRILVEDTMEAVTSNTEVRNAYLGQKFGKSHE</sequence>
<evidence type="ECO:0000313" key="6">
    <source>
        <dbReference type="Proteomes" id="UP000463224"/>
    </source>
</evidence>
<keyword evidence="1" id="KW-0813">Transport</keyword>
<reference evidence="5 6" key="1">
    <citation type="submission" date="2019-12" db="EMBL/GenBank/DDBJ databases">
        <title>Nitratireductor arenosus sp. nov., Isolated from sea sand, Jeju island, South Korea.</title>
        <authorList>
            <person name="Kim W."/>
        </authorList>
    </citation>
    <scope>NUCLEOTIDE SEQUENCE [LARGE SCALE GENOMIC DNA]</scope>
    <source>
        <strain evidence="5 6">CAU 1489</strain>
    </source>
</reference>
<dbReference type="PANTHER" id="PTHR45772:SF8">
    <property type="entry name" value="HIGH-AFFINITY BRANCHED-CHAIN AMINO ACID TRANSPORT ATP-BINDING PROTEIN"/>
    <property type="match status" value="1"/>
</dbReference>
<evidence type="ECO:0000256" key="2">
    <source>
        <dbReference type="ARBA" id="ARBA00022741"/>
    </source>
</evidence>
<accession>A0A844QJB8</accession>
<dbReference type="InterPro" id="IPR027417">
    <property type="entry name" value="P-loop_NTPase"/>
</dbReference>
<dbReference type="SUPFAM" id="SSF52540">
    <property type="entry name" value="P-loop containing nucleoside triphosphate hydrolases"/>
    <property type="match status" value="1"/>
</dbReference>
<dbReference type="GO" id="GO:0005886">
    <property type="term" value="C:plasma membrane"/>
    <property type="evidence" value="ECO:0007669"/>
    <property type="project" value="TreeGrafter"/>
</dbReference>
<proteinExistence type="predicted"/>
<dbReference type="Proteomes" id="UP000463224">
    <property type="component" value="Unassembled WGS sequence"/>
</dbReference>
<dbReference type="CDD" id="cd03219">
    <property type="entry name" value="ABC_Mj1267_LivG_branched"/>
    <property type="match status" value="1"/>
</dbReference>
<dbReference type="Gene3D" id="3.40.50.300">
    <property type="entry name" value="P-loop containing nucleotide triphosphate hydrolases"/>
    <property type="match status" value="1"/>
</dbReference>
<dbReference type="GO" id="GO:0005524">
    <property type="term" value="F:ATP binding"/>
    <property type="evidence" value="ECO:0007669"/>
    <property type="project" value="UniProtKB-KW"/>
</dbReference>
<dbReference type="RefSeq" id="WP_156713602.1">
    <property type="nucleotide sequence ID" value="NZ_WPHG01000003.1"/>
</dbReference>
<evidence type="ECO:0000256" key="3">
    <source>
        <dbReference type="ARBA" id="ARBA00022840"/>
    </source>
</evidence>
<dbReference type="PROSITE" id="PS50893">
    <property type="entry name" value="ABC_TRANSPORTER_2"/>
    <property type="match status" value="1"/>
</dbReference>
<keyword evidence="3 5" id="KW-0067">ATP-binding</keyword>
<organism evidence="5 6">
    <name type="scientific">Nitratireductor arenosus</name>
    <dbReference type="NCBI Taxonomy" id="2682096"/>
    <lineage>
        <taxon>Bacteria</taxon>
        <taxon>Pseudomonadati</taxon>
        <taxon>Pseudomonadota</taxon>
        <taxon>Alphaproteobacteria</taxon>
        <taxon>Hyphomicrobiales</taxon>
        <taxon>Phyllobacteriaceae</taxon>
        <taxon>Nitratireductor</taxon>
    </lineage>
</organism>
<protein>
    <submittedName>
        <fullName evidence="5">ATP-binding cassette domain-containing protein</fullName>
    </submittedName>
</protein>
<dbReference type="InterPro" id="IPR003439">
    <property type="entry name" value="ABC_transporter-like_ATP-bd"/>
</dbReference>
<comment type="caution">
    <text evidence="5">The sequence shown here is derived from an EMBL/GenBank/DDBJ whole genome shotgun (WGS) entry which is preliminary data.</text>
</comment>
<feature type="domain" description="ABC transporter" evidence="4">
    <location>
        <begin position="3"/>
        <end position="233"/>
    </location>
</feature>
<dbReference type="InterPro" id="IPR051120">
    <property type="entry name" value="ABC_AA/LPS_Transport"/>
</dbReference>
<keyword evidence="6" id="KW-1185">Reference proteome</keyword>
<dbReference type="InterPro" id="IPR003593">
    <property type="entry name" value="AAA+_ATPase"/>
</dbReference>
<evidence type="ECO:0000259" key="4">
    <source>
        <dbReference type="PROSITE" id="PS50893"/>
    </source>
</evidence>
<dbReference type="Pfam" id="PF00005">
    <property type="entry name" value="ABC_tran"/>
    <property type="match status" value="1"/>
</dbReference>
<dbReference type="AlphaFoldDB" id="A0A844QJB8"/>
<gene>
    <name evidence="5" type="ORF">GN330_15720</name>
</gene>
<dbReference type="PANTHER" id="PTHR45772">
    <property type="entry name" value="CONSERVED COMPONENT OF ABC TRANSPORTER FOR NATURAL AMINO ACIDS-RELATED"/>
    <property type="match status" value="1"/>
</dbReference>